<evidence type="ECO:0000256" key="1">
    <source>
        <dbReference type="ARBA" id="ARBA00006594"/>
    </source>
</evidence>
<evidence type="ECO:0000259" key="8">
    <source>
        <dbReference type="Pfam" id="PF02384"/>
    </source>
</evidence>
<dbReference type="PANTHER" id="PTHR42933:SF1">
    <property type="entry name" value="SITE-SPECIFIC DNA-METHYLTRANSFERASE (ADENINE-SPECIFIC)"/>
    <property type="match status" value="1"/>
</dbReference>
<evidence type="ECO:0000256" key="3">
    <source>
        <dbReference type="ARBA" id="ARBA00022603"/>
    </source>
</evidence>
<dbReference type="EMBL" id="AP021936">
    <property type="protein sequence ID" value="BBQ49793.1"/>
    <property type="molecule type" value="Genomic_DNA"/>
</dbReference>
<reference evidence="9 10" key="1">
    <citation type="submission" date="2019-12" db="EMBL/GenBank/DDBJ databases">
        <title>complete genome sequences of Acinetobacter pittii str. WP2-W18-ESBL-11 isolated from wastewater treatment plant effluent.</title>
        <authorList>
            <person name="Sekizuka T."/>
            <person name="Itokawa K."/>
            <person name="Yatsu K."/>
            <person name="Inamine Y."/>
            <person name="Kuroda M."/>
        </authorList>
    </citation>
    <scope>NUCLEOTIDE SEQUENCE [LARGE SCALE GENOMIC DNA]</scope>
    <source>
        <strain evidence="9 10">WP2-W18-ESBL-11</strain>
    </source>
</reference>
<dbReference type="AlphaFoldDB" id="A0A6S4VDN6"/>
<accession>A0A6S4VDN6</accession>
<dbReference type="GO" id="GO:0003677">
    <property type="term" value="F:DNA binding"/>
    <property type="evidence" value="ECO:0007669"/>
    <property type="project" value="InterPro"/>
</dbReference>
<protein>
    <recommendedName>
        <fullName evidence="2">site-specific DNA-methyltransferase (adenine-specific)</fullName>
        <ecNumber evidence="2">2.1.1.72</ecNumber>
    </recommendedName>
</protein>
<dbReference type="InterPro" id="IPR029063">
    <property type="entry name" value="SAM-dependent_MTases_sf"/>
</dbReference>
<proteinExistence type="inferred from homology"/>
<evidence type="ECO:0000256" key="5">
    <source>
        <dbReference type="ARBA" id="ARBA00022691"/>
    </source>
</evidence>
<feature type="domain" description="DNA methylase adenine-specific" evidence="8">
    <location>
        <begin position="104"/>
        <end position="234"/>
    </location>
</feature>
<keyword evidence="5" id="KW-0949">S-adenosyl-L-methionine</keyword>
<dbReference type="RefSeq" id="WP_228287805.1">
    <property type="nucleotide sequence ID" value="NZ_AP021936.1"/>
</dbReference>
<keyword evidence="4" id="KW-0808">Transferase</keyword>
<evidence type="ECO:0000256" key="4">
    <source>
        <dbReference type="ARBA" id="ARBA00022679"/>
    </source>
</evidence>
<evidence type="ECO:0000313" key="9">
    <source>
        <dbReference type="EMBL" id="BBQ49793.1"/>
    </source>
</evidence>
<dbReference type="GO" id="GO:0009007">
    <property type="term" value="F:site-specific DNA-methyltransferase (adenine-specific) activity"/>
    <property type="evidence" value="ECO:0007669"/>
    <property type="project" value="UniProtKB-EC"/>
</dbReference>
<dbReference type="Proteomes" id="UP000515758">
    <property type="component" value="Chromosome"/>
</dbReference>
<dbReference type="PANTHER" id="PTHR42933">
    <property type="entry name" value="SLR6095 PROTEIN"/>
    <property type="match status" value="1"/>
</dbReference>
<feature type="domain" description="DNA methylase adenine-specific" evidence="8">
    <location>
        <begin position="248"/>
        <end position="342"/>
    </location>
</feature>
<evidence type="ECO:0000313" key="10">
    <source>
        <dbReference type="Proteomes" id="UP000515758"/>
    </source>
</evidence>
<gene>
    <name evidence="9" type="ORF">WP2W18E11_27910</name>
</gene>
<dbReference type="Gene3D" id="3.40.50.150">
    <property type="entry name" value="Vaccinia Virus protein VP39"/>
    <property type="match status" value="1"/>
</dbReference>
<keyword evidence="3" id="KW-0489">Methyltransferase</keyword>
<organism evidence="9 10">
    <name type="scientific">Acinetobacter pittii</name>
    <name type="common">Acinetobacter genomosp. 3</name>
    <dbReference type="NCBI Taxonomy" id="48296"/>
    <lineage>
        <taxon>Bacteria</taxon>
        <taxon>Pseudomonadati</taxon>
        <taxon>Pseudomonadota</taxon>
        <taxon>Gammaproteobacteria</taxon>
        <taxon>Moraxellales</taxon>
        <taxon>Moraxellaceae</taxon>
        <taxon>Acinetobacter</taxon>
        <taxon>Acinetobacter calcoaceticus/baumannii complex</taxon>
    </lineage>
</organism>
<sequence>MKSLNEVGNRDGDIIIRKIKAFLKEKEIPEEKKNLIVRTLENTLTTENINKVQSGESQLKRVFSKIVDDLGIYYKIGLTTDFTGKLFNEMYGWLGFSQDKLNDVVLTPSYIATLLVRLARVNKDSYVWDFATGSAGLLVAAMNEMLVDAKKKITSPDELYQKEIEIKAEQLLGLELLSSVYMLAILNMILMGDGSSNILNKDSLNDFDGKYGFGDTDKKFPADAFVLNPPYSVNGNGMNFVEKALGMMEKGYAAIIIQGSAGSGKAIEYNKRILKKNTLVASIKMPIDLFIGKANVQTYIYVFKVNEPHHPDEMVKFIDFSNDGYTRTNRKKASNNLKDTDNARERYDELVKLVRFGRSQLKILSNNEYHENTIDPENGADWNQIAPIDTKPTIEDFKKTVGDYLAWEISSLIKGNIKENSKLGK</sequence>
<comment type="catalytic activity">
    <reaction evidence="7">
        <text>a 2'-deoxyadenosine in DNA + S-adenosyl-L-methionine = an N(6)-methyl-2'-deoxyadenosine in DNA + S-adenosyl-L-homocysteine + H(+)</text>
        <dbReference type="Rhea" id="RHEA:15197"/>
        <dbReference type="Rhea" id="RHEA-COMP:12418"/>
        <dbReference type="Rhea" id="RHEA-COMP:12419"/>
        <dbReference type="ChEBI" id="CHEBI:15378"/>
        <dbReference type="ChEBI" id="CHEBI:57856"/>
        <dbReference type="ChEBI" id="CHEBI:59789"/>
        <dbReference type="ChEBI" id="CHEBI:90615"/>
        <dbReference type="ChEBI" id="CHEBI:90616"/>
        <dbReference type="EC" id="2.1.1.72"/>
    </reaction>
</comment>
<evidence type="ECO:0000256" key="7">
    <source>
        <dbReference type="ARBA" id="ARBA00047942"/>
    </source>
</evidence>
<dbReference type="InterPro" id="IPR003356">
    <property type="entry name" value="DNA_methylase_A-5"/>
</dbReference>
<name>A0A6S4VDN6_ACIPI</name>
<dbReference type="GO" id="GO:0008170">
    <property type="term" value="F:N-methyltransferase activity"/>
    <property type="evidence" value="ECO:0007669"/>
    <property type="project" value="InterPro"/>
</dbReference>
<dbReference type="GO" id="GO:0032259">
    <property type="term" value="P:methylation"/>
    <property type="evidence" value="ECO:0007669"/>
    <property type="project" value="UniProtKB-KW"/>
</dbReference>
<keyword evidence="6" id="KW-0680">Restriction system</keyword>
<dbReference type="GO" id="GO:0009307">
    <property type="term" value="P:DNA restriction-modification system"/>
    <property type="evidence" value="ECO:0007669"/>
    <property type="project" value="UniProtKB-KW"/>
</dbReference>
<dbReference type="EC" id="2.1.1.72" evidence="2"/>
<comment type="similarity">
    <text evidence="1">Belongs to the N(4)/N(6)-methyltransferase family.</text>
</comment>
<dbReference type="InterPro" id="IPR051537">
    <property type="entry name" value="DNA_Adenine_Mtase"/>
</dbReference>
<evidence type="ECO:0000256" key="2">
    <source>
        <dbReference type="ARBA" id="ARBA00011900"/>
    </source>
</evidence>
<dbReference type="SUPFAM" id="SSF53335">
    <property type="entry name" value="S-adenosyl-L-methionine-dependent methyltransferases"/>
    <property type="match status" value="1"/>
</dbReference>
<dbReference type="Pfam" id="PF02384">
    <property type="entry name" value="N6_Mtase"/>
    <property type="match status" value="2"/>
</dbReference>
<evidence type="ECO:0000256" key="6">
    <source>
        <dbReference type="ARBA" id="ARBA00022747"/>
    </source>
</evidence>